<evidence type="ECO:0000313" key="7">
    <source>
        <dbReference type="Proteomes" id="UP000694523"/>
    </source>
</evidence>
<reference evidence="6" key="2">
    <citation type="submission" date="2025-09" db="UniProtKB">
        <authorList>
            <consortium name="Ensembl"/>
        </authorList>
    </citation>
    <scope>IDENTIFICATION</scope>
</reference>
<protein>
    <recommendedName>
        <fullName evidence="5">Rubicon Homology domain-containing protein</fullName>
    </recommendedName>
</protein>
<dbReference type="InterPro" id="IPR025258">
    <property type="entry name" value="RH_dom"/>
</dbReference>
<dbReference type="PANTHER" id="PTHR12326">
    <property type="entry name" value="PLECKSTRIN HOMOLOGY DOMAIN CONTAINING PROTEIN"/>
    <property type="match status" value="1"/>
</dbReference>
<dbReference type="GO" id="GO:0008270">
    <property type="term" value="F:zinc ion binding"/>
    <property type="evidence" value="ECO:0007669"/>
    <property type="project" value="UniProtKB-KW"/>
</dbReference>
<evidence type="ECO:0000256" key="3">
    <source>
        <dbReference type="ARBA" id="ARBA00022771"/>
    </source>
</evidence>
<evidence type="ECO:0000256" key="2">
    <source>
        <dbReference type="ARBA" id="ARBA00022737"/>
    </source>
</evidence>
<keyword evidence="1" id="KW-0479">Metal-binding</keyword>
<reference evidence="6" key="1">
    <citation type="submission" date="2025-08" db="UniProtKB">
        <authorList>
            <consortium name="Ensembl"/>
        </authorList>
    </citation>
    <scope>IDENTIFICATION</scope>
</reference>
<keyword evidence="2" id="KW-0677">Repeat</keyword>
<accession>A0A8C6SN14</accession>
<evidence type="ECO:0000313" key="6">
    <source>
        <dbReference type="Ensembl" id="ENSNMLP00000009155.1"/>
    </source>
</evidence>
<sequence length="141" mass="16676">MAQVHKLRQKLRFLGEYLLTCRSNAWKKLQARMGPRPYLLESSQLYSIKDLQQIAEGNYHMYLIALVQHASNHVFQCDLCTQRGFICQTCHSNEIIFPFQFDSTTRCKDCKAVFHLHCKSSSDPCPRCLRIRKYQERDMRD</sequence>
<evidence type="ECO:0000256" key="1">
    <source>
        <dbReference type="ARBA" id="ARBA00022723"/>
    </source>
</evidence>
<dbReference type="Pfam" id="PF13901">
    <property type="entry name" value="RH_dom"/>
    <property type="match status" value="1"/>
</dbReference>
<evidence type="ECO:0000259" key="5">
    <source>
        <dbReference type="SMART" id="SM01175"/>
    </source>
</evidence>
<dbReference type="Ensembl" id="ENSNMLT00000010362.1">
    <property type="protein sequence ID" value="ENSNMLP00000009155.1"/>
    <property type="gene ID" value="ENSNMLG00000006396.1"/>
</dbReference>
<evidence type="ECO:0000256" key="4">
    <source>
        <dbReference type="ARBA" id="ARBA00022833"/>
    </source>
</evidence>
<feature type="domain" description="Rubicon Homology" evidence="5">
    <location>
        <begin position="1"/>
        <end position="135"/>
    </location>
</feature>
<keyword evidence="4" id="KW-0862">Zinc</keyword>
<dbReference type="SMART" id="SM01175">
    <property type="entry name" value="DUF4206"/>
    <property type="match status" value="1"/>
</dbReference>
<name>A0A8C6SN14_9GOBI</name>
<dbReference type="PANTHER" id="PTHR12326:SF5">
    <property type="entry name" value="PLECKSTRIN HOMOLOGY DOMAIN-CONTAINING FAMILY M MEMBER 1"/>
    <property type="match status" value="1"/>
</dbReference>
<organism evidence="6 7">
    <name type="scientific">Neogobius melanostomus</name>
    <name type="common">round goby</name>
    <dbReference type="NCBI Taxonomy" id="47308"/>
    <lineage>
        <taxon>Eukaryota</taxon>
        <taxon>Metazoa</taxon>
        <taxon>Chordata</taxon>
        <taxon>Craniata</taxon>
        <taxon>Vertebrata</taxon>
        <taxon>Euteleostomi</taxon>
        <taxon>Actinopterygii</taxon>
        <taxon>Neopterygii</taxon>
        <taxon>Teleostei</taxon>
        <taxon>Neoteleostei</taxon>
        <taxon>Acanthomorphata</taxon>
        <taxon>Gobiaria</taxon>
        <taxon>Gobiiformes</taxon>
        <taxon>Gobioidei</taxon>
        <taxon>Gobiidae</taxon>
        <taxon>Benthophilinae</taxon>
        <taxon>Neogobiini</taxon>
        <taxon>Neogobius</taxon>
    </lineage>
</organism>
<keyword evidence="3" id="KW-0863">Zinc-finger</keyword>
<dbReference type="AlphaFoldDB" id="A0A8C6SN14"/>
<proteinExistence type="predicted"/>
<keyword evidence="7" id="KW-1185">Reference proteome</keyword>
<dbReference type="Proteomes" id="UP000694523">
    <property type="component" value="Unplaced"/>
</dbReference>
<dbReference type="InterPro" id="IPR051366">
    <property type="entry name" value="DEF8"/>
</dbReference>